<dbReference type="Pfam" id="PF12878">
    <property type="entry name" value="SICA_beta"/>
    <property type="match status" value="7"/>
</dbReference>
<comment type="caution">
    <text evidence="5">The sequence shown here is derived from an EMBL/GenBank/DDBJ whole genome shotgun (WGS) entry which is preliminary data.</text>
</comment>
<feature type="region of interest" description="Disordered" evidence="1">
    <location>
        <begin position="1"/>
        <end position="75"/>
    </location>
</feature>
<reference evidence="5 6" key="1">
    <citation type="submission" date="2017-05" db="EMBL/GenBank/DDBJ databases">
        <title>PacBio assembly of a Plasmodium knowlesi genome sequence with Hi-C correction and manual annotation of the SICAvar gene family.</title>
        <authorList>
            <person name="Lapp S.A."/>
            <person name="Geraldo J.A."/>
            <person name="Chien J.-T."/>
            <person name="Ay F."/>
            <person name="Pakala S.B."/>
            <person name="Batugedara G."/>
            <person name="Humphrey J.C."/>
            <person name="Debarry J.D."/>
            <person name="Le Roch K.G."/>
            <person name="Galinski M.R."/>
            <person name="Kissinger J.C."/>
        </authorList>
    </citation>
    <scope>NUCLEOTIDE SEQUENCE [LARGE SCALE GENOMIC DNA]</scope>
    <source>
        <strain evidence="6">Malayan Strain Pk1 (A+)</strain>
    </source>
</reference>
<name>A0A1Y3DJ98_PLAKN</name>
<dbReference type="InterPro" id="IPR024290">
    <property type="entry name" value="SICA_extracell_a"/>
</dbReference>
<feature type="domain" description="Schizont-infected cell agglutination extracellular beta" evidence="2">
    <location>
        <begin position="692"/>
        <end position="854"/>
    </location>
</feature>
<organism evidence="5 6">
    <name type="scientific">Plasmodium knowlesi</name>
    <dbReference type="NCBI Taxonomy" id="5850"/>
    <lineage>
        <taxon>Eukaryota</taxon>
        <taxon>Sar</taxon>
        <taxon>Alveolata</taxon>
        <taxon>Apicomplexa</taxon>
        <taxon>Aconoidasida</taxon>
        <taxon>Haemosporida</taxon>
        <taxon>Plasmodiidae</taxon>
        <taxon>Plasmodium</taxon>
        <taxon>Plasmodium (Plasmodium)</taxon>
    </lineage>
</organism>
<accession>A0A1Y3DJ98</accession>
<dbReference type="Pfam" id="PF12887">
    <property type="entry name" value="SICA_alpha"/>
    <property type="match status" value="1"/>
</dbReference>
<evidence type="ECO:0000259" key="4">
    <source>
        <dbReference type="Pfam" id="PF12887"/>
    </source>
</evidence>
<sequence>MAGGAAVQAAATADACSALTDGERTKSEQKGNELRDAWNENLNKLRQEWEQRNQGASSAGGTGTSVPDGAIPGGLKSEVDRMLGELKPYMEILNESGSAATACAGMEDLRDPSSGNKKTNEMKNVCKILVKTVNWMGGLDWHGNKKRNVGKQDEEDWKQYLRCVIGNEVILRILMHKYKVEDFMEVISRIMKNGGSQLKSSSGSSICSWVKVDDVKGTEELIGSQVQKWLNDAKQVSGTGSITGFYNIVAWSRYTSEQEEREARAKQKAKPPCQSDRIMDLLQAGMAHQLNVLVDPIAKANDCIEKAQTDKNSNALCNRLKCIDDYLKKQPPPTPSTAAPQPGASPGGPQSGPGQPSATDKFWTEHMKTLWDELSNAMKNNKEQEGQCNTVDNNGTTATHSEKTACNYLHAGFKELYSPTSSSTTGDDDILSKKYPSFRQTMGCFLLHSFAKHMKDKAVCDIEKGIKKAFTDWKDPKTMAKVVNTMDSLCDGVQCVGKRWLISQGKGRNGETLTKDDWEEFWKKRVHGELSYLFNSSTTSSGTQRANCDKDNSLNSANKEACKHITAKLEIMYRTASGKHQLSDQIIHCLMLKAYAERLKYQAKQKGYCNIQPGMDAAFNAASQIKDKYCINGRPCIECKWTDTDYNQLGSCTLDGTADNVKSKVESILDSSKKTEDTQIQQTLTDINKGKSLCERIQCAAKQGEQSNTGKNEFWTKHVKQLWTDLSAAMTQKGTAEKEECKTLQDGSTASPSEKTACNFLHAGFKELYKTTSATSSTDDDIFKNNPSLKQAMGCFLLHAYANEMKKKSICNIDKGIEKAFDLGKGLSSNGKCNGKGPCVPCQWDENTFKSCEIKANGSSDPDSKVENKLKDIVKESDPAVTAAAQKMNEVKDLCKRFQCISEKWLKDVKHKGQNGQNLTKDDWKEVWNAAKNELTTLGKGINSKKKEVDKYCNDLESHPDGKPRDKEACLRIAAGLKNLYDIQDNANGQPNDAVKASFQRTMRCVLLNAVADRLMDLRCKKERSVTEGITAAFNKSATIRGDSTGCKGDKCFTCERFTGYKNCNIKENSSTAQLTELKKKIDLKLEDSNISSSFTKDSLTKTICGGQCKNMGNLCGRVECVKKQWFDDRGKDGTEQTDKDEMWKDVEEQVTELDKNIGKNNDDSIGDLCNAVTCPNGATDCVSKATCKLIVKALKSIHQMKENGSGSEGVKLNNRIFRSTMRCVILNAFAQKLKEQAEKGGYVCAVQEGIDKAFKEGESKREDWCGEKSKKNDSEKGSCEKCDKEQQCFRSKIGKDPLLKKVMGMLDSNTNTNIQSTLEQINHMSTLCDYIKCAATKWFKNRVTTTSGTSNPTKNWCQFWDEGVRPTLQAMFEQISQNGTTNATNKNGPCKAFGDGNEHSVERKACNHITAGLDYINQVQVTQNGNTVDDKFFKQTIMCAALNLYADKIRDESKDKCPIHETKIIEMFNEWNAKHNSSSSTSCLTSGGSTKECFVCTRQPDFKVCQLSVDSSLISSTTSPSQQSGQNCNTNATDAVKVKDQMNKFLNEDPSNNQSIPEVKSTLTTITNMNKSFCTQLQCAIKKYGKIKNKGTGPNRTVTWTNIESDVKDVLTDLLNNMMESKNQAKAAEYCNDDSKWSKFGHKGKHTNKAACLLFASGLQHIYTHGNGRVNGPSFRQTMGCLFLKEYAKQLQKMAETKKKGQSWVHPHCSIKEGINYAFSQSNAIMNDTPPCKKNGPNSCFECKLNDYKDCSIGTANVKTNVGLMFKDQTKQEQMEKTLENTVCPILLTDLLTPFLPLAPVSIGLSAMAYYLWKYFGPLGKGGPRFRRSPAEIPGSSVQEQVLGHVDEGAAHEYQLVKERKPRSTPTRTKRSGRVNRRTIIEIHFEVLDECQKGDTQLNQKDILELLVQEFMGSEFMEEEQVPKEEVLMEGVPMERVSIEEVPSLGSGLMV</sequence>
<feature type="domain" description="Schizont-infected cell agglutination extracellular beta" evidence="2">
    <location>
        <begin position="894"/>
        <end position="1066"/>
    </location>
</feature>
<feature type="domain" description="Schizont-infected cell agglutination extracellular beta" evidence="2">
    <location>
        <begin position="316"/>
        <end position="477"/>
    </location>
</feature>
<dbReference type="VEuPathDB" id="PlasmoDB:PKNH_0940500"/>
<protein>
    <submittedName>
        <fullName evidence="5">SICAvar type I</fullName>
    </submittedName>
</protein>
<dbReference type="VEuPathDB" id="PlasmoDB:PKA1H_090026100"/>
<dbReference type="VEuPathDB" id="PlasmoDB:PKA1H_090026000"/>
<evidence type="ECO:0000313" key="6">
    <source>
        <dbReference type="Proteomes" id="UP000195012"/>
    </source>
</evidence>
<dbReference type="VEuPathDB" id="PlasmoDB:PKNH_0808100"/>
<feature type="domain" description="Schizont-infected cell agglutination extracellular beta" evidence="2">
    <location>
        <begin position="1327"/>
        <end position="1507"/>
    </location>
</feature>
<evidence type="ECO:0000259" key="3">
    <source>
        <dbReference type="Pfam" id="PF12879"/>
    </source>
</evidence>
<proteinExistence type="predicted"/>
<dbReference type="EMBL" id="NETL01000026">
    <property type="protein sequence ID" value="OTN64983.1"/>
    <property type="molecule type" value="Genomic_DNA"/>
</dbReference>
<dbReference type="Pfam" id="PF12879">
    <property type="entry name" value="SICA_C"/>
    <property type="match status" value="1"/>
</dbReference>
<dbReference type="InterPro" id="IPR024288">
    <property type="entry name" value="SICA_C"/>
</dbReference>
<gene>
    <name evidence="5" type="ORF">PKNOH_S1200165504</name>
</gene>
<dbReference type="InterPro" id="IPR024285">
    <property type="entry name" value="SICA_extracell_b"/>
</dbReference>
<evidence type="ECO:0000259" key="2">
    <source>
        <dbReference type="Pfam" id="PF12878"/>
    </source>
</evidence>
<dbReference type="VEuPathDB" id="PlasmoDB:PKNOH_S1200165504"/>
<feature type="domain" description="Schizont-infected cell agglutination extracellular beta" evidence="2">
    <location>
        <begin position="488"/>
        <end position="648"/>
    </location>
</feature>
<feature type="domain" description="Schizont-infected cell agglutination extracellular alpha" evidence="4">
    <location>
        <begin position="44"/>
        <end position="229"/>
    </location>
</feature>
<feature type="domain" description="Schizont-infected cell agglutination C-terminal" evidence="3">
    <location>
        <begin position="1815"/>
        <end position="1951"/>
    </location>
</feature>
<feature type="domain" description="Schizont-infected cell agglutination extracellular beta" evidence="2">
    <location>
        <begin position="1573"/>
        <end position="1754"/>
    </location>
</feature>
<feature type="compositionally biased region" description="Basic and acidic residues" evidence="1">
    <location>
        <begin position="21"/>
        <end position="51"/>
    </location>
</feature>
<feature type="domain" description="Schizont-infected cell agglutination extracellular beta" evidence="2">
    <location>
        <begin position="1114"/>
        <end position="1287"/>
    </location>
</feature>
<evidence type="ECO:0000313" key="5">
    <source>
        <dbReference type="EMBL" id="OTN64983.1"/>
    </source>
</evidence>
<evidence type="ECO:0000256" key="1">
    <source>
        <dbReference type="SAM" id="MobiDB-lite"/>
    </source>
</evidence>
<feature type="region of interest" description="Disordered" evidence="1">
    <location>
        <begin position="328"/>
        <end position="360"/>
    </location>
</feature>
<dbReference type="Proteomes" id="UP000195012">
    <property type="component" value="Unassembled WGS sequence"/>
</dbReference>
<feature type="compositionally biased region" description="Low complexity" evidence="1">
    <location>
        <begin position="1"/>
        <end position="18"/>
    </location>
</feature>